<evidence type="ECO:0000256" key="3">
    <source>
        <dbReference type="SAM" id="MobiDB-lite"/>
    </source>
</evidence>
<dbReference type="GO" id="GO:0005886">
    <property type="term" value="C:plasma membrane"/>
    <property type="evidence" value="ECO:0007669"/>
    <property type="project" value="TreeGrafter"/>
</dbReference>
<dbReference type="GO" id="GO:0017128">
    <property type="term" value="F:phospholipid scramblase activity"/>
    <property type="evidence" value="ECO:0007669"/>
    <property type="project" value="InterPro"/>
</dbReference>
<evidence type="ECO:0000256" key="1">
    <source>
        <dbReference type="ARBA" id="ARBA00005350"/>
    </source>
</evidence>
<evidence type="ECO:0000313" key="5">
    <source>
        <dbReference type="Proteomes" id="UP001211065"/>
    </source>
</evidence>
<gene>
    <name evidence="4" type="ORF">HK099_001016</name>
</gene>
<comment type="similarity">
    <text evidence="1 2">Belongs to the phospholipid scramblase family.</text>
</comment>
<dbReference type="InterPro" id="IPR025659">
    <property type="entry name" value="Tubby-like_C"/>
</dbReference>
<keyword evidence="5" id="KW-1185">Reference proteome</keyword>
<dbReference type="AlphaFoldDB" id="A0AAD5TW13"/>
<dbReference type="PANTHER" id="PTHR23248">
    <property type="entry name" value="PHOSPHOLIPID SCRAMBLASE-RELATED"/>
    <property type="match status" value="1"/>
</dbReference>
<dbReference type="PANTHER" id="PTHR23248:SF9">
    <property type="entry name" value="PHOSPHOLIPID SCRAMBLASE"/>
    <property type="match status" value="1"/>
</dbReference>
<sequence>MLKFAYTPIRRISTNSRITASLRAQKLKKKVNSSNIENLKKINQISEGTENNKLSTEVIETTLVQNPTATVNRNIDGVDIGFIAEEDGKLSQSVVRQVMRTRRQFKATVLDANGNVVLKILRPVKWLINSRITILNELDEEIGEVTQVWHPWRRKYDLFIKKKQFAEVDGDFLTWDFSVKNEDNKQISLINRDFMGFIKDQRAVILACAIDVDIDYFSRHSSHTTPIIPFGASVPMGGGSGEVAPTPPVDGTGVGTGGFPSAGSNSTSTPGAGNKWGDEEFTPDQGFTADEGFTPDEKSTEDFMSNASENSEGFFSAIGDIIKKISDFFND</sequence>
<organism evidence="4 5">
    <name type="scientific">Clydaea vesicula</name>
    <dbReference type="NCBI Taxonomy" id="447962"/>
    <lineage>
        <taxon>Eukaryota</taxon>
        <taxon>Fungi</taxon>
        <taxon>Fungi incertae sedis</taxon>
        <taxon>Chytridiomycota</taxon>
        <taxon>Chytridiomycota incertae sedis</taxon>
        <taxon>Chytridiomycetes</taxon>
        <taxon>Lobulomycetales</taxon>
        <taxon>Lobulomycetaceae</taxon>
        <taxon>Clydaea</taxon>
    </lineage>
</organism>
<evidence type="ECO:0000256" key="2">
    <source>
        <dbReference type="RuleBase" id="RU363116"/>
    </source>
</evidence>
<dbReference type="Pfam" id="PF03803">
    <property type="entry name" value="Scramblase"/>
    <property type="match status" value="1"/>
</dbReference>
<feature type="region of interest" description="Disordered" evidence="3">
    <location>
        <begin position="244"/>
        <end position="306"/>
    </location>
</feature>
<comment type="caution">
    <text evidence="4">The sequence shown here is derived from an EMBL/GenBank/DDBJ whole genome shotgun (WGS) entry which is preliminary data.</text>
</comment>
<dbReference type="SUPFAM" id="SSF54518">
    <property type="entry name" value="Tubby C-terminal domain-like"/>
    <property type="match status" value="1"/>
</dbReference>
<reference evidence="4" key="1">
    <citation type="submission" date="2020-05" db="EMBL/GenBank/DDBJ databases">
        <title>Phylogenomic resolution of chytrid fungi.</title>
        <authorList>
            <person name="Stajich J.E."/>
            <person name="Amses K."/>
            <person name="Simmons R."/>
            <person name="Seto K."/>
            <person name="Myers J."/>
            <person name="Bonds A."/>
            <person name="Quandt C.A."/>
            <person name="Barry K."/>
            <person name="Liu P."/>
            <person name="Grigoriev I."/>
            <person name="Longcore J.E."/>
            <person name="James T.Y."/>
        </authorList>
    </citation>
    <scope>NUCLEOTIDE SEQUENCE</scope>
    <source>
        <strain evidence="4">JEL0476</strain>
    </source>
</reference>
<proteinExistence type="inferred from homology"/>
<accession>A0AAD5TW13</accession>
<feature type="compositionally biased region" description="Polar residues" evidence="3">
    <location>
        <begin position="262"/>
        <end position="271"/>
    </location>
</feature>
<name>A0AAD5TW13_9FUNG</name>
<evidence type="ECO:0000313" key="4">
    <source>
        <dbReference type="EMBL" id="KAJ3204822.1"/>
    </source>
</evidence>
<dbReference type="Proteomes" id="UP001211065">
    <property type="component" value="Unassembled WGS sequence"/>
</dbReference>
<protein>
    <recommendedName>
        <fullName evidence="2">Phospholipid scramblase</fullName>
    </recommendedName>
</protein>
<dbReference type="EMBL" id="JADGJW010001262">
    <property type="protein sequence ID" value="KAJ3204822.1"/>
    <property type="molecule type" value="Genomic_DNA"/>
</dbReference>
<dbReference type="InterPro" id="IPR005552">
    <property type="entry name" value="Scramblase"/>
</dbReference>